<evidence type="ECO:0000313" key="18">
    <source>
        <dbReference type="EMBL" id="CAF3594324.1"/>
    </source>
</evidence>
<feature type="domain" description="Nuclear receptor" evidence="13">
    <location>
        <begin position="134"/>
        <end position="209"/>
    </location>
</feature>
<dbReference type="InterPro" id="IPR050274">
    <property type="entry name" value="Nuclear_hormone_rcpt_NR2"/>
</dbReference>
<keyword evidence="6 11" id="KW-0805">Transcription regulation</keyword>
<evidence type="ECO:0000256" key="6">
    <source>
        <dbReference type="ARBA" id="ARBA00023015"/>
    </source>
</evidence>
<dbReference type="FunFam" id="1.10.565.10:FF:000011">
    <property type="entry name" value="Nuclear receptor subfamily 5, group A, member 2"/>
    <property type="match status" value="1"/>
</dbReference>
<keyword evidence="5 11" id="KW-0862">Zinc</keyword>
<comment type="similarity">
    <text evidence="2">Belongs to the nuclear hormone receptor family. NR2 subfamily.</text>
</comment>
<evidence type="ECO:0000256" key="10">
    <source>
        <dbReference type="ARBA" id="ARBA00023242"/>
    </source>
</evidence>
<dbReference type="GO" id="GO:0008270">
    <property type="term" value="F:zinc ion binding"/>
    <property type="evidence" value="ECO:0007669"/>
    <property type="project" value="UniProtKB-KW"/>
</dbReference>
<dbReference type="InterPro" id="IPR035500">
    <property type="entry name" value="NHR-like_dom_sf"/>
</dbReference>
<keyword evidence="9 11" id="KW-0675">Receptor</keyword>
<evidence type="ECO:0000313" key="16">
    <source>
        <dbReference type="EMBL" id="CAF0810588.1"/>
    </source>
</evidence>
<keyword evidence="3 11" id="KW-0479">Metal-binding</keyword>
<protein>
    <submittedName>
        <fullName evidence="15">Uncharacterized protein</fullName>
    </submittedName>
</protein>
<keyword evidence="4 11" id="KW-0863">Zinc-finger</keyword>
<name>A0A813S1G0_9BILA</name>
<dbReference type="Gene3D" id="1.10.565.10">
    <property type="entry name" value="Retinoid X Receptor"/>
    <property type="match status" value="1"/>
</dbReference>
<dbReference type="EMBL" id="CAJOBA010001409">
    <property type="protein sequence ID" value="CAF3594324.1"/>
    <property type="molecule type" value="Genomic_DNA"/>
</dbReference>
<dbReference type="Proteomes" id="UP000677228">
    <property type="component" value="Unassembled WGS sequence"/>
</dbReference>
<dbReference type="PROSITE" id="PS51843">
    <property type="entry name" value="NR_LBD"/>
    <property type="match status" value="1"/>
</dbReference>
<dbReference type="InterPro" id="IPR000536">
    <property type="entry name" value="Nucl_hrmn_rcpt_lig-bd"/>
</dbReference>
<evidence type="ECO:0000256" key="2">
    <source>
        <dbReference type="ARBA" id="ARBA00006421"/>
    </source>
</evidence>
<evidence type="ECO:0000256" key="4">
    <source>
        <dbReference type="ARBA" id="ARBA00022771"/>
    </source>
</evidence>
<dbReference type="EMBL" id="CAJNOQ010000331">
    <property type="protein sequence ID" value="CAF0788492.1"/>
    <property type="molecule type" value="Genomic_DNA"/>
</dbReference>
<dbReference type="GO" id="GO:0043565">
    <property type="term" value="F:sequence-specific DNA binding"/>
    <property type="evidence" value="ECO:0007669"/>
    <property type="project" value="InterPro"/>
</dbReference>
<organism evidence="15 19">
    <name type="scientific">Didymodactylos carnosus</name>
    <dbReference type="NCBI Taxonomy" id="1234261"/>
    <lineage>
        <taxon>Eukaryota</taxon>
        <taxon>Metazoa</taxon>
        <taxon>Spiralia</taxon>
        <taxon>Gnathifera</taxon>
        <taxon>Rotifera</taxon>
        <taxon>Eurotatoria</taxon>
        <taxon>Bdelloidea</taxon>
        <taxon>Philodinida</taxon>
        <taxon>Philodinidae</taxon>
        <taxon>Didymodactylos</taxon>
    </lineage>
</organism>
<evidence type="ECO:0000256" key="11">
    <source>
        <dbReference type="RuleBase" id="RU004334"/>
    </source>
</evidence>
<dbReference type="CDD" id="cd06958">
    <property type="entry name" value="NR_DBD_COUP_TF"/>
    <property type="match status" value="1"/>
</dbReference>
<dbReference type="PROSITE" id="PS00031">
    <property type="entry name" value="NUCLEAR_REC_DBD_1"/>
    <property type="match status" value="1"/>
</dbReference>
<dbReference type="PROSITE" id="PS51030">
    <property type="entry name" value="NUCLEAR_REC_DBD_2"/>
    <property type="match status" value="1"/>
</dbReference>
<dbReference type="InterPro" id="IPR013088">
    <property type="entry name" value="Znf_NHR/GATA"/>
</dbReference>
<evidence type="ECO:0000256" key="3">
    <source>
        <dbReference type="ARBA" id="ARBA00022723"/>
    </source>
</evidence>
<dbReference type="EMBL" id="CAJNOK010001410">
    <property type="protein sequence ID" value="CAF0810588.1"/>
    <property type="molecule type" value="Genomic_DNA"/>
</dbReference>
<dbReference type="FunFam" id="3.30.50.10:FF:000016">
    <property type="entry name" value="Nuclear receptor subfamily 2 group F member 1"/>
    <property type="match status" value="1"/>
</dbReference>
<dbReference type="OrthoDB" id="5873264at2759"/>
<gene>
    <name evidence="15" type="ORF">GPM918_LOCUS2869</name>
    <name evidence="16" type="ORF">OVA965_LOCUS5126</name>
    <name evidence="17" type="ORF">SRO942_LOCUS2869</name>
    <name evidence="18" type="ORF">TMI583_LOCUS5120</name>
</gene>
<evidence type="ECO:0000313" key="15">
    <source>
        <dbReference type="EMBL" id="CAF0788492.1"/>
    </source>
</evidence>
<dbReference type="GO" id="GO:0005634">
    <property type="term" value="C:nucleus"/>
    <property type="evidence" value="ECO:0007669"/>
    <property type="project" value="UniProtKB-SubCell"/>
</dbReference>
<reference evidence="15" key="1">
    <citation type="submission" date="2021-02" db="EMBL/GenBank/DDBJ databases">
        <authorList>
            <person name="Nowell W R."/>
        </authorList>
    </citation>
    <scope>NUCLEOTIDE SEQUENCE</scope>
</reference>
<feature type="region of interest" description="Disordered" evidence="12">
    <location>
        <begin position="39"/>
        <end position="129"/>
    </location>
</feature>
<evidence type="ECO:0000256" key="7">
    <source>
        <dbReference type="ARBA" id="ARBA00023125"/>
    </source>
</evidence>
<feature type="domain" description="NR LBD" evidence="14">
    <location>
        <begin position="235"/>
        <end position="475"/>
    </location>
</feature>
<sequence>MDSFAFGSPMTVMHSTPPWSASINNRIVSLNSGISIDPQISNRSSSTAPSSSSSSSQQALTPQHHHHFITSTSTETARSTYSDASSTTINTTAATANGNHHHVIPKIEPNGSSLDQHEIHSTGSLTGSTSDKQTIECVVCGDKSSGKHYGQFSCEGCKSFFKRSVRRNLNYTCRGSRNCPIDTHHRNQCQYCRFKKCLKMGMRREAVQRGRVPSTTSGAYGHFSFNPDINNAHSYLNTYISHLVRAEPYSFFQNCISSTPSTTATTASATSPLSQANFVSMENVCELAARLLFGAVEWARNVPFFQELNLNDQCILLQITWSELFLLNASQCNMPVQAAQLLILSGIHTSPIPAEKVQTFLDHTRKFQEQVEKLKALHLDHAEYSCLKAVVLFSPDAPNLSDPQHIDNLQEKSLLALEEYVKGQYPAHASRFGKLLLRLPSLKIVSSQIIEQIFFVRLVGKTPIESLIRDMLLSNNSFNNSTFVPPAPYGIFPQ</sequence>
<evidence type="ECO:0000259" key="14">
    <source>
        <dbReference type="PROSITE" id="PS51843"/>
    </source>
</evidence>
<dbReference type="SMART" id="SM00430">
    <property type="entry name" value="HOLI"/>
    <property type="match status" value="1"/>
</dbReference>
<evidence type="ECO:0000256" key="12">
    <source>
        <dbReference type="SAM" id="MobiDB-lite"/>
    </source>
</evidence>
<comment type="caution">
    <text evidence="15">The sequence shown here is derived from an EMBL/GenBank/DDBJ whole genome shotgun (WGS) entry which is preliminary data.</text>
</comment>
<keyword evidence="8 11" id="KW-0804">Transcription</keyword>
<dbReference type="PRINTS" id="PR00398">
    <property type="entry name" value="STRDHORMONER"/>
</dbReference>
<dbReference type="CDD" id="cd06948">
    <property type="entry name" value="NR_LBD_COUP-TF"/>
    <property type="match status" value="1"/>
</dbReference>
<evidence type="ECO:0000256" key="5">
    <source>
        <dbReference type="ARBA" id="ARBA00022833"/>
    </source>
</evidence>
<evidence type="ECO:0000256" key="9">
    <source>
        <dbReference type="ARBA" id="ARBA00023170"/>
    </source>
</evidence>
<dbReference type="PRINTS" id="PR01282">
    <property type="entry name" value="COUPTNFACTOR"/>
</dbReference>
<evidence type="ECO:0000259" key="13">
    <source>
        <dbReference type="PROSITE" id="PS51030"/>
    </source>
</evidence>
<evidence type="ECO:0000256" key="8">
    <source>
        <dbReference type="ARBA" id="ARBA00023163"/>
    </source>
</evidence>
<dbReference type="PRINTS" id="PR00047">
    <property type="entry name" value="STROIDFINGER"/>
</dbReference>
<dbReference type="SUPFAM" id="SSF57716">
    <property type="entry name" value="Glucocorticoid receptor-like (DNA-binding domain)"/>
    <property type="match status" value="1"/>
</dbReference>
<feature type="compositionally biased region" description="Low complexity" evidence="12">
    <location>
        <begin position="41"/>
        <end position="56"/>
    </location>
</feature>
<proteinExistence type="inferred from homology"/>
<dbReference type="InterPro" id="IPR001628">
    <property type="entry name" value="Znf_hrmn_rcpt"/>
</dbReference>
<evidence type="ECO:0000313" key="19">
    <source>
        <dbReference type="Proteomes" id="UP000663829"/>
    </source>
</evidence>
<keyword evidence="10 11" id="KW-0539">Nucleus</keyword>
<comment type="subcellular location">
    <subcellularLocation>
        <location evidence="1 11">Nucleus</location>
    </subcellularLocation>
</comment>
<dbReference type="PANTHER" id="PTHR24083">
    <property type="entry name" value="NUCLEAR HORMONE RECEPTOR"/>
    <property type="match status" value="1"/>
</dbReference>
<keyword evidence="19" id="KW-1185">Reference proteome</keyword>
<dbReference type="Proteomes" id="UP000682733">
    <property type="component" value="Unassembled WGS sequence"/>
</dbReference>
<feature type="compositionally biased region" description="Low complexity" evidence="12">
    <location>
        <begin position="87"/>
        <end position="98"/>
    </location>
</feature>
<dbReference type="InterPro" id="IPR001723">
    <property type="entry name" value="Nuclear_hrmn_rcpt"/>
</dbReference>
<dbReference type="Proteomes" id="UP000681722">
    <property type="component" value="Unassembled WGS sequence"/>
</dbReference>
<evidence type="ECO:0000256" key="1">
    <source>
        <dbReference type="ARBA" id="ARBA00004123"/>
    </source>
</evidence>
<accession>A0A813S1G0</accession>
<dbReference type="AlphaFoldDB" id="A0A813S1G0"/>
<dbReference type="SUPFAM" id="SSF48508">
    <property type="entry name" value="Nuclear receptor ligand-binding domain"/>
    <property type="match status" value="1"/>
</dbReference>
<feature type="compositionally biased region" description="Polar residues" evidence="12">
    <location>
        <begin position="69"/>
        <end position="86"/>
    </location>
</feature>
<dbReference type="Gene3D" id="3.30.50.10">
    <property type="entry name" value="Erythroid Transcription Factor GATA-1, subunit A"/>
    <property type="match status" value="1"/>
</dbReference>
<dbReference type="EMBL" id="CAJOBC010000331">
    <property type="protein sequence ID" value="CAF3572543.1"/>
    <property type="molecule type" value="Genomic_DNA"/>
</dbReference>
<dbReference type="Proteomes" id="UP000663829">
    <property type="component" value="Unassembled WGS sequence"/>
</dbReference>
<keyword evidence="7 11" id="KW-0238">DNA-binding</keyword>
<dbReference type="Pfam" id="PF00105">
    <property type="entry name" value="zf-C4"/>
    <property type="match status" value="1"/>
</dbReference>
<dbReference type="SMART" id="SM00399">
    <property type="entry name" value="ZnF_C4"/>
    <property type="match status" value="1"/>
</dbReference>
<dbReference type="GO" id="GO:0003700">
    <property type="term" value="F:DNA-binding transcription factor activity"/>
    <property type="evidence" value="ECO:0007669"/>
    <property type="project" value="InterPro"/>
</dbReference>
<dbReference type="Pfam" id="PF00104">
    <property type="entry name" value="Hormone_recep"/>
    <property type="match status" value="1"/>
</dbReference>
<evidence type="ECO:0000313" key="17">
    <source>
        <dbReference type="EMBL" id="CAF3572543.1"/>
    </source>
</evidence>